<comment type="caution">
    <text evidence="1">The sequence shown here is derived from an EMBL/GenBank/DDBJ whole genome shotgun (WGS) entry which is preliminary data.</text>
</comment>
<sequence>DNIETENVNQERFELERIYQEDVEGRLIIDMKEFRIGYKPQDDNNIILHLKRESRKGYRLQVEEMEPLRIVLEGSSGGNMNYIGWGESDWRALPIGSTFDPEKGIFSWIPTPGFIGKYKLYFAVTDGSYMSKPLQILVNVIPKSYN</sequence>
<dbReference type="SUPFAM" id="SSF49313">
    <property type="entry name" value="Cadherin-like"/>
    <property type="match status" value="1"/>
</dbReference>
<gene>
    <name evidence="1" type="ORF">S01H1_24921</name>
</gene>
<organism evidence="1">
    <name type="scientific">marine sediment metagenome</name>
    <dbReference type="NCBI Taxonomy" id="412755"/>
    <lineage>
        <taxon>unclassified sequences</taxon>
        <taxon>metagenomes</taxon>
        <taxon>ecological metagenomes</taxon>
    </lineage>
</organism>
<name>X0TH04_9ZZZZ</name>
<evidence type="ECO:0000313" key="1">
    <source>
        <dbReference type="EMBL" id="GAF86556.1"/>
    </source>
</evidence>
<dbReference type="InterPro" id="IPR015919">
    <property type="entry name" value="Cadherin-like_sf"/>
</dbReference>
<reference evidence="1" key="1">
    <citation type="journal article" date="2014" name="Front. Microbiol.">
        <title>High frequency of phylogenetically diverse reductive dehalogenase-homologous genes in deep subseafloor sedimentary metagenomes.</title>
        <authorList>
            <person name="Kawai M."/>
            <person name="Futagami T."/>
            <person name="Toyoda A."/>
            <person name="Takaki Y."/>
            <person name="Nishi S."/>
            <person name="Hori S."/>
            <person name="Arai W."/>
            <person name="Tsubouchi T."/>
            <person name="Morono Y."/>
            <person name="Uchiyama I."/>
            <person name="Ito T."/>
            <person name="Fujiyama A."/>
            <person name="Inagaki F."/>
            <person name="Takami H."/>
        </authorList>
    </citation>
    <scope>NUCLEOTIDE SEQUENCE</scope>
    <source>
        <strain evidence="1">Expedition CK06-06</strain>
    </source>
</reference>
<dbReference type="GO" id="GO:0005509">
    <property type="term" value="F:calcium ion binding"/>
    <property type="evidence" value="ECO:0007669"/>
    <property type="project" value="InterPro"/>
</dbReference>
<protein>
    <submittedName>
        <fullName evidence="1">Uncharacterized protein</fullName>
    </submittedName>
</protein>
<dbReference type="EMBL" id="BARS01015011">
    <property type="protein sequence ID" value="GAF86556.1"/>
    <property type="molecule type" value="Genomic_DNA"/>
</dbReference>
<proteinExistence type="predicted"/>
<accession>X0TH04</accession>
<feature type="non-terminal residue" evidence="1">
    <location>
        <position position="1"/>
    </location>
</feature>
<dbReference type="AlphaFoldDB" id="X0TH04"/>
<dbReference type="GO" id="GO:0016020">
    <property type="term" value="C:membrane"/>
    <property type="evidence" value="ECO:0007669"/>
    <property type="project" value="InterPro"/>
</dbReference>